<dbReference type="SMART" id="SM00020">
    <property type="entry name" value="Tryp_SPc"/>
    <property type="match status" value="1"/>
</dbReference>
<dbReference type="InterPro" id="IPR043504">
    <property type="entry name" value="Peptidase_S1_PA_chymotrypsin"/>
</dbReference>
<sequence>MKPLLWLYHVLCLVPYCYAMPQIERKGLISNSLITRIPPLTISPDTPWLVPLSGSCQGIILSPWWILSTANCLHKTKLSNLNILEEDDHKSPLHGQRICIHPRFDPQDEEDAMKADIGMVLLSKPIYGDDVPLSHVPNVSLKSCSKCHYRSCQVYQHHSNFSKKLRVKKILVQLLELSVCHPQYSHQEKSDFLCILSQPDQDCWVQQASPVLCLLNNHWELVGLVRKTSRICRHPTVIIRTAPYLSWIKQLIKPLQTPGASNLPYKFLTFDHLNAIEITFII</sequence>
<dbReference type="PROSITE" id="PS50240">
    <property type="entry name" value="TRYPSIN_DOM"/>
    <property type="match status" value="1"/>
</dbReference>
<keyword evidence="6" id="KW-1185">Reference proteome</keyword>
<dbReference type="PANTHER" id="PTHR24256">
    <property type="entry name" value="TRYPTASE-RELATED"/>
    <property type="match status" value="1"/>
</dbReference>
<evidence type="ECO:0000256" key="2">
    <source>
        <dbReference type="ARBA" id="ARBA00024195"/>
    </source>
</evidence>
<dbReference type="Ensembl" id="ENSSDAT00000019839.1">
    <property type="protein sequence ID" value="ENSSDAP00000017417.1"/>
    <property type="gene ID" value="ENSSDAG00000015792.1"/>
</dbReference>
<feature type="chain" id="PRO_5034912909" description="Peptidase S1 domain-containing protein" evidence="3">
    <location>
        <begin position="20"/>
        <end position="282"/>
    </location>
</feature>
<dbReference type="SUPFAM" id="SSF50494">
    <property type="entry name" value="Trypsin-like serine proteases"/>
    <property type="match status" value="1"/>
</dbReference>
<evidence type="ECO:0000313" key="5">
    <source>
        <dbReference type="Ensembl" id="ENSSDAP00000017417.1"/>
    </source>
</evidence>
<reference evidence="5" key="2">
    <citation type="submission" date="2025-09" db="UniProtKB">
        <authorList>
            <consortium name="Ensembl"/>
        </authorList>
    </citation>
    <scope>IDENTIFICATION</scope>
</reference>
<dbReference type="Gene3D" id="2.40.10.10">
    <property type="entry name" value="Trypsin-like serine proteases"/>
    <property type="match status" value="1"/>
</dbReference>
<dbReference type="Proteomes" id="UP000694422">
    <property type="component" value="Unplaced"/>
</dbReference>
<evidence type="ECO:0000313" key="6">
    <source>
        <dbReference type="Proteomes" id="UP000694422"/>
    </source>
</evidence>
<dbReference type="GO" id="GO:0004252">
    <property type="term" value="F:serine-type endopeptidase activity"/>
    <property type="evidence" value="ECO:0007669"/>
    <property type="project" value="InterPro"/>
</dbReference>
<protein>
    <recommendedName>
        <fullName evidence="4">Peptidase S1 domain-containing protein</fullName>
    </recommendedName>
</protein>
<dbReference type="InterPro" id="IPR001254">
    <property type="entry name" value="Trypsin_dom"/>
</dbReference>
<dbReference type="AlphaFoldDB" id="A0A8C9Q4V1"/>
<dbReference type="GO" id="GO:0006508">
    <property type="term" value="P:proteolysis"/>
    <property type="evidence" value="ECO:0007669"/>
    <property type="project" value="InterPro"/>
</dbReference>
<dbReference type="InterPro" id="IPR009003">
    <property type="entry name" value="Peptidase_S1_PA"/>
</dbReference>
<evidence type="ECO:0000259" key="4">
    <source>
        <dbReference type="PROSITE" id="PS50240"/>
    </source>
</evidence>
<comment type="similarity">
    <text evidence="2">Belongs to the peptidase S1 family. CLIP subfamily.</text>
</comment>
<evidence type="ECO:0000256" key="1">
    <source>
        <dbReference type="ARBA" id="ARBA00023157"/>
    </source>
</evidence>
<reference evidence="5" key="1">
    <citation type="submission" date="2025-08" db="UniProtKB">
        <authorList>
            <consortium name="Ensembl"/>
        </authorList>
    </citation>
    <scope>IDENTIFICATION</scope>
</reference>
<accession>A0A8C9Q4V1</accession>
<keyword evidence="1" id="KW-1015">Disulfide bond</keyword>
<feature type="signal peptide" evidence="3">
    <location>
        <begin position="1"/>
        <end position="19"/>
    </location>
</feature>
<organism evidence="5 6">
    <name type="scientific">Spermophilus dauricus</name>
    <name type="common">Daurian ground squirrel</name>
    <dbReference type="NCBI Taxonomy" id="99837"/>
    <lineage>
        <taxon>Eukaryota</taxon>
        <taxon>Metazoa</taxon>
        <taxon>Chordata</taxon>
        <taxon>Craniata</taxon>
        <taxon>Vertebrata</taxon>
        <taxon>Euteleostomi</taxon>
        <taxon>Mammalia</taxon>
        <taxon>Eutheria</taxon>
        <taxon>Euarchontoglires</taxon>
        <taxon>Glires</taxon>
        <taxon>Rodentia</taxon>
        <taxon>Sciuromorpha</taxon>
        <taxon>Sciuridae</taxon>
        <taxon>Xerinae</taxon>
        <taxon>Marmotini</taxon>
        <taxon>Spermophilus</taxon>
    </lineage>
</organism>
<dbReference type="Pfam" id="PF00089">
    <property type="entry name" value="Trypsin"/>
    <property type="match status" value="1"/>
</dbReference>
<name>A0A8C9Q4V1_SPEDA</name>
<feature type="domain" description="Peptidase S1" evidence="4">
    <location>
        <begin position="28"/>
        <end position="253"/>
    </location>
</feature>
<evidence type="ECO:0000256" key="3">
    <source>
        <dbReference type="SAM" id="SignalP"/>
    </source>
</evidence>
<keyword evidence="3" id="KW-0732">Signal</keyword>
<proteinExistence type="inferred from homology"/>
<dbReference type="InterPro" id="IPR051487">
    <property type="entry name" value="Ser/Thr_Proteases_Immune/Dev"/>
</dbReference>